<proteinExistence type="predicted"/>
<dbReference type="PANTHER" id="PTHR39162">
    <property type="entry name" value="GLL3345 PROTEIN"/>
    <property type="match status" value="1"/>
</dbReference>
<evidence type="ECO:0000256" key="1">
    <source>
        <dbReference type="SAM" id="MobiDB-lite"/>
    </source>
</evidence>
<dbReference type="Proteomes" id="UP001597221">
    <property type="component" value="Unassembled WGS sequence"/>
</dbReference>
<dbReference type="Pfam" id="PF09579">
    <property type="entry name" value="Spore_YtfJ"/>
    <property type="match status" value="1"/>
</dbReference>
<feature type="compositionally biased region" description="Basic and acidic residues" evidence="1">
    <location>
        <begin position="122"/>
        <end position="141"/>
    </location>
</feature>
<keyword evidence="3" id="KW-1185">Reference proteome</keyword>
<comment type="caution">
    <text evidence="2">The sequence shown here is derived from an EMBL/GenBank/DDBJ whole genome shotgun (WGS) entry which is preliminary data.</text>
</comment>
<reference evidence="3" key="1">
    <citation type="journal article" date="2019" name="Int. J. Syst. Evol. Microbiol.">
        <title>The Global Catalogue of Microorganisms (GCM) 10K type strain sequencing project: providing services to taxonomists for standard genome sequencing and annotation.</title>
        <authorList>
            <consortium name="The Broad Institute Genomics Platform"/>
            <consortium name="The Broad Institute Genome Sequencing Center for Infectious Disease"/>
            <person name="Wu L."/>
            <person name="Ma J."/>
        </authorList>
    </citation>
    <scope>NUCLEOTIDE SEQUENCE [LARGE SCALE GENOMIC DNA]</scope>
    <source>
        <strain evidence="3">CGMCC 1.12376</strain>
    </source>
</reference>
<dbReference type="NCBIfam" id="TIGR02874">
    <property type="entry name" value="spore_ytfJ"/>
    <property type="match status" value="1"/>
</dbReference>
<evidence type="ECO:0000313" key="3">
    <source>
        <dbReference type="Proteomes" id="UP001597221"/>
    </source>
</evidence>
<dbReference type="RefSeq" id="WP_251515042.1">
    <property type="nucleotide sequence ID" value="NZ_JAMBON010000022.1"/>
</dbReference>
<organism evidence="2 3">
    <name type="scientific">Oceanobacillus luteolus</name>
    <dbReference type="NCBI Taxonomy" id="1274358"/>
    <lineage>
        <taxon>Bacteria</taxon>
        <taxon>Bacillati</taxon>
        <taxon>Bacillota</taxon>
        <taxon>Bacilli</taxon>
        <taxon>Bacillales</taxon>
        <taxon>Bacillaceae</taxon>
        <taxon>Oceanobacillus</taxon>
    </lineage>
</organism>
<gene>
    <name evidence="2" type="primary">ytfJ</name>
    <name evidence="2" type="ORF">ACFSBH_07865</name>
</gene>
<dbReference type="InterPro" id="IPR014229">
    <property type="entry name" value="Spore_YtfJ"/>
</dbReference>
<dbReference type="PANTHER" id="PTHR39162:SF1">
    <property type="entry name" value="SPORULATION PROTEIN YTFJ"/>
    <property type="match status" value="1"/>
</dbReference>
<accession>A0ABW4HRY7</accession>
<sequence>MEEHPIQGLMTTAMESLQSLVETNTIIGDPIETPDGSTIIPVSKVGFGFAAGGSEFNSQSNESDATLPFGGGSGGGVSLTPIAFLIIKDENVKMVRLDQNSHLYEKFLDMTPQVIEKVEKMIKDKGSRNEKKEKGGKEEKTNPINFDI</sequence>
<protein>
    <submittedName>
        <fullName evidence="2">GerW family sporulation protein</fullName>
    </submittedName>
</protein>
<dbReference type="PIRSF" id="PIRSF021377">
    <property type="entry name" value="YtfJ"/>
    <property type="match status" value="1"/>
</dbReference>
<dbReference type="EMBL" id="JBHUDE010000039">
    <property type="protein sequence ID" value="MFD1607564.1"/>
    <property type="molecule type" value="Genomic_DNA"/>
</dbReference>
<name>A0ABW4HRY7_9BACI</name>
<evidence type="ECO:0000313" key="2">
    <source>
        <dbReference type="EMBL" id="MFD1607564.1"/>
    </source>
</evidence>
<feature type="region of interest" description="Disordered" evidence="1">
    <location>
        <begin position="122"/>
        <end position="148"/>
    </location>
</feature>